<dbReference type="PANTHER" id="PTHR48467">
    <property type="entry name" value="GLUTAMATE SYNTHASE 1 [NADH], CHLOROPLASTIC-LIKE"/>
    <property type="match status" value="1"/>
</dbReference>
<protein>
    <recommendedName>
        <fullName evidence="3">ferredoxin--NADP(+) reductase</fullName>
        <ecNumber evidence="3">1.18.1.2</ecNumber>
    </recommendedName>
</protein>
<feature type="binding site" evidence="10">
    <location>
        <position position="203"/>
    </location>
    <ligand>
        <name>NADP(+)</name>
        <dbReference type="ChEBI" id="CHEBI:58349"/>
    </ligand>
</feature>
<feature type="binding site" evidence="9">
    <location>
        <position position="11"/>
    </location>
    <ligand>
        <name>FAD</name>
        <dbReference type="ChEBI" id="CHEBI:57692"/>
    </ligand>
</feature>
<keyword evidence="7 12" id="KW-0560">Oxidoreductase</keyword>
<reference evidence="12 13" key="1">
    <citation type="submission" date="2020-08" db="EMBL/GenBank/DDBJ databases">
        <title>Genomic Encyclopedia of Type Strains, Phase III (KMG-III): the genomes of soil and plant-associated and newly described type strains.</title>
        <authorList>
            <person name="Whitman W."/>
        </authorList>
    </citation>
    <scope>NUCLEOTIDE SEQUENCE [LARGE SCALE GENOMIC DNA]</scope>
    <source>
        <strain evidence="12 13">CECT 8640</strain>
    </source>
</reference>
<dbReference type="PRINTS" id="PR00419">
    <property type="entry name" value="ADXRDTASE"/>
</dbReference>
<dbReference type="Pfam" id="PF07992">
    <property type="entry name" value="Pyr_redox_2"/>
    <property type="match status" value="1"/>
</dbReference>
<comment type="catalytic activity">
    <reaction evidence="8">
        <text>2 reduced [2Fe-2S]-[ferredoxin] + NADP(+) + H(+) = 2 oxidized [2Fe-2S]-[ferredoxin] + NADPH</text>
        <dbReference type="Rhea" id="RHEA:20125"/>
        <dbReference type="Rhea" id="RHEA-COMP:10000"/>
        <dbReference type="Rhea" id="RHEA-COMP:10001"/>
        <dbReference type="ChEBI" id="CHEBI:15378"/>
        <dbReference type="ChEBI" id="CHEBI:33737"/>
        <dbReference type="ChEBI" id="CHEBI:33738"/>
        <dbReference type="ChEBI" id="CHEBI:57783"/>
        <dbReference type="ChEBI" id="CHEBI:58349"/>
        <dbReference type="EC" id="1.18.1.2"/>
    </reaction>
</comment>
<comment type="similarity">
    <text evidence="2">Belongs to the ferredoxin--NADP reductase type 1 family.</text>
</comment>
<evidence type="ECO:0000256" key="6">
    <source>
        <dbReference type="ARBA" id="ARBA00022857"/>
    </source>
</evidence>
<keyword evidence="6 10" id="KW-0521">NADP</keyword>
<evidence type="ECO:0000256" key="5">
    <source>
        <dbReference type="ARBA" id="ARBA00022827"/>
    </source>
</evidence>
<evidence type="ECO:0000256" key="1">
    <source>
        <dbReference type="ARBA" id="ARBA00001974"/>
    </source>
</evidence>
<comment type="caution">
    <text evidence="12">The sequence shown here is derived from an EMBL/GenBank/DDBJ whole genome shotgun (WGS) entry which is preliminary data.</text>
</comment>
<dbReference type="InterPro" id="IPR036188">
    <property type="entry name" value="FAD/NAD-bd_sf"/>
</dbReference>
<evidence type="ECO:0000256" key="9">
    <source>
        <dbReference type="PIRSR" id="PIRSR000362-1"/>
    </source>
</evidence>
<gene>
    <name evidence="12" type="ORF">FHS29_004041</name>
</gene>
<proteinExistence type="inferred from homology"/>
<dbReference type="InterPro" id="IPR023753">
    <property type="entry name" value="FAD/NAD-binding_dom"/>
</dbReference>
<dbReference type="RefSeq" id="WP_184692552.1">
    <property type="nucleotide sequence ID" value="NZ_JACHJN010000006.1"/>
</dbReference>
<organism evidence="12 13">
    <name type="scientific">Saccharothrix tamanrassetensis</name>
    <dbReference type="NCBI Taxonomy" id="1051531"/>
    <lineage>
        <taxon>Bacteria</taxon>
        <taxon>Bacillati</taxon>
        <taxon>Actinomycetota</taxon>
        <taxon>Actinomycetes</taxon>
        <taxon>Pseudonocardiales</taxon>
        <taxon>Pseudonocardiaceae</taxon>
        <taxon>Saccharothrix</taxon>
    </lineage>
</organism>
<evidence type="ECO:0000256" key="4">
    <source>
        <dbReference type="ARBA" id="ARBA00022630"/>
    </source>
</evidence>
<dbReference type="GO" id="GO:0004324">
    <property type="term" value="F:ferredoxin-NADP+ reductase activity"/>
    <property type="evidence" value="ECO:0007669"/>
    <property type="project" value="UniProtKB-EC"/>
</dbReference>
<evidence type="ECO:0000256" key="3">
    <source>
        <dbReference type="ARBA" id="ARBA00013223"/>
    </source>
</evidence>
<accession>A0A841CPL6</accession>
<evidence type="ECO:0000256" key="10">
    <source>
        <dbReference type="PIRSR" id="PIRSR000362-2"/>
    </source>
</evidence>
<feature type="binding site" evidence="9">
    <location>
        <position position="338"/>
    </location>
    <ligand>
        <name>FAD</name>
        <dbReference type="ChEBI" id="CHEBI:57692"/>
    </ligand>
</feature>
<feature type="binding site" evidence="9">
    <location>
        <position position="38"/>
    </location>
    <ligand>
        <name>FAD</name>
        <dbReference type="ChEBI" id="CHEBI:57692"/>
    </ligand>
</feature>
<dbReference type="Proteomes" id="UP000547510">
    <property type="component" value="Unassembled WGS sequence"/>
</dbReference>
<keyword evidence="5 9" id="KW-0274">FAD</keyword>
<keyword evidence="4" id="KW-0285">Flavoprotein</keyword>
<evidence type="ECO:0000313" key="12">
    <source>
        <dbReference type="EMBL" id="MBB5957446.1"/>
    </source>
</evidence>
<evidence type="ECO:0000256" key="2">
    <source>
        <dbReference type="ARBA" id="ARBA00008312"/>
    </source>
</evidence>
<dbReference type="InterPro" id="IPR055275">
    <property type="entry name" value="Ferredox_Rdtase"/>
</dbReference>
<sequence length="432" mass="45536">MRIAVVGAGPAGVYSAQELVDAGLSVDVFDKVPAPYGLVRYGVAPDHPKTKRIALALGRTLGNPAVRFFGNVAYGLDLDLRDLLACYHAVVFAVGADDDRLLDVAGEHLWGVGSAAQLVSWYNAHPHADDSFAHTVLAAREVAVVGAGNVALDVARMLVGGPHRLAASDVPERVLDLLARSRVTDVRVIARRGPAQAKFTVPELTELGKLDDVDVVVDPADLAGADDEADSRRARANVELLRGWAERPTGRAARRVHLSFRLRPVAVVGETAVAGLRLDRLGVPSTVPAQAVVRAIGYRGAPLPGVPFDEETGTVRNLGGRVVDATGTVLPRLYVAGWIKRGPSGVIGTNKADAAETVRALLADADGFPAPLKVGPATVPALLRGRGVRFVTWPGWLRLDAYEVALGRSGGRPRVSVDDLATMLAVTRAGDL</sequence>
<comment type="cofactor">
    <cofactor evidence="1 9">
        <name>FAD</name>
        <dbReference type="ChEBI" id="CHEBI:57692"/>
    </cofactor>
</comment>
<dbReference type="SUPFAM" id="SSF51971">
    <property type="entry name" value="Nucleotide-binding domain"/>
    <property type="match status" value="2"/>
</dbReference>
<feature type="binding site" evidence="10">
    <location>
        <begin position="191"/>
        <end position="192"/>
    </location>
    <ligand>
        <name>NADP(+)</name>
        <dbReference type="ChEBI" id="CHEBI:58349"/>
    </ligand>
</feature>
<keyword evidence="13" id="KW-1185">Reference proteome</keyword>
<dbReference type="EMBL" id="JACHJN010000006">
    <property type="protein sequence ID" value="MBB5957446.1"/>
    <property type="molecule type" value="Genomic_DNA"/>
</dbReference>
<dbReference type="Gene3D" id="3.50.50.60">
    <property type="entry name" value="FAD/NAD(P)-binding domain"/>
    <property type="match status" value="1"/>
</dbReference>
<feature type="binding site" evidence="9">
    <location>
        <begin position="345"/>
        <end position="347"/>
    </location>
    <ligand>
        <name>FAD</name>
        <dbReference type="ChEBI" id="CHEBI:57692"/>
    </ligand>
</feature>
<evidence type="ECO:0000256" key="8">
    <source>
        <dbReference type="ARBA" id="ARBA00047776"/>
    </source>
</evidence>
<dbReference type="AlphaFoldDB" id="A0A841CPL6"/>
<evidence type="ECO:0000259" key="11">
    <source>
        <dbReference type="Pfam" id="PF07992"/>
    </source>
</evidence>
<dbReference type="PIRSF" id="PIRSF000362">
    <property type="entry name" value="FNR"/>
    <property type="match status" value="1"/>
</dbReference>
<dbReference type="EC" id="1.18.1.2" evidence="3"/>
<evidence type="ECO:0000313" key="13">
    <source>
        <dbReference type="Proteomes" id="UP000547510"/>
    </source>
</evidence>
<feature type="binding site" evidence="10">
    <location>
        <position position="345"/>
    </location>
    <ligand>
        <name>NADP(+)</name>
        <dbReference type="ChEBI" id="CHEBI:58349"/>
    </ligand>
</feature>
<name>A0A841CPL6_9PSEU</name>
<dbReference type="Gene3D" id="3.40.50.720">
    <property type="entry name" value="NAD(P)-binding Rossmann-like Domain"/>
    <property type="match status" value="1"/>
</dbReference>
<dbReference type="InterPro" id="IPR021163">
    <property type="entry name" value="Ferredox_Rdtase_adrenod"/>
</dbReference>
<dbReference type="PANTHER" id="PTHR48467:SF1">
    <property type="entry name" value="GLUTAMATE SYNTHASE 1 [NADH], CHLOROPLASTIC-LIKE"/>
    <property type="match status" value="1"/>
</dbReference>
<evidence type="ECO:0000256" key="7">
    <source>
        <dbReference type="ARBA" id="ARBA00023002"/>
    </source>
</evidence>
<feature type="domain" description="FAD/NAD(P)-binding" evidence="11">
    <location>
        <begin position="1"/>
        <end position="163"/>
    </location>
</feature>